<dbReference type="EMBL" id="MK500373">
    <property type="protein sequence ID" value="QBK88030.1"/>
    <property type="molecule type" value="Genomic_DNA"/>
</dbReference>
<evidence type="ECO:0000313" key="1">
    <source>
        <dbReference type="EMBL" id="QBK88030.1"/>
    </source>
</evidence>
<reference evidence="1" key="1">
    <citation type="journal article" date="2019" name="MBio">
        <title>Virus Genomes from Deep Sea Sediments Expand the Ocean Megavirome and Support Independent Origins of Viral Gigantism.</title>
        <authorList>
            <person name="Backstrom D."/>
            <person name="Yutin N."/>
            <person name="Jorgensen S.L."/>
            <person name="Dharamshi J."/>
            <person name="Homa F."/>
            <person name="Zaremba-Niedwiedzka K."/>
            <person name="Spang A."/>
            <person name="Wolf Y.I."/>
            <person name="Koonin E.V."/>
            <person name="Ettema T.J."/>
        </authorList>
    </citation>
    <scope>NUCLEOTIDE SEQUENCE</scope>
</reference>
<gene>
    <name evidence="1" type="ORF">LCMAC202_03920</name>
</gene>
<dbReference type="PANTHER" id="PTHR43558">
    <property type="entry name" value="REDUCTASE, PUTATIVE (AFU_ORTHOLOGUE AFUA_3G10540)-RELATED"/>
    <property type="match status" value="1"/>
</dbReference>
<proteinExistence type="predicted"/>
<dbReference type="Pfam" id="PF26128">
    <property type="entry name" value="Gad2"/>
    <property type="match status" value="1"/>
</dbReference>
<protein>
    <submittedName>
        <fullName evidence="1">Uncharacterized protein</fullName>
    </submittedName>
</protein>
<sequence length="860" mass="100400">MNLAIYKAENERRSDYSQITDKYLVKWDPSTQNTFITSTALECVLAKGAEATNFVSKHDFNRRIQLLSMGLLNYIDWNNVVAAGGCVSNSINGEIQVPNTQTSDVDLFLYGLTEEQAREKITELLQDISRSAVDRFGGSISILKNEYTITLVSSNNKEIKVQIILRLYKCVYEILAGFDVDSCAVAYNGHDVYLTVRSLNAFQTRMNIVDLSRRSPSYEHRLHKYNSRGFGIYIPFDWAKYNKLYFLNRHTQGLDRLLILQRYNRRPGLQRLLNYVTKRRNIKFPNKPISDYEDTEELNIGHKHGLRIATTRFNQRVAEPFRYTIFDSLSELQPELRTTKFIVHDPGQQLTGSFQPMTSGDWVTIDYTPFGVDFLGRSTILQDIKRNSNVNLEDLYTLKVRDNSLFNALDYLIMYHPNEEFLTRAWDNRHRFLFTNAKNLYEFSYLDLAMICRRHTLVQHIFAKEQETITKDGKWDRYIDLALYLDDLVLLKTIFRYYKNSIDDQRDGVTKYRCTRIGEHFDLKLQAEDYSLAAKMNDKNATQRLGFIMTNPNTYDRNAYHNLLTLGDYQRFTDEELRFYSHKAGDLDPLWGLLLRDTRREIVVDKTYFNEYPPDSFEGMWYARCLQEFVQNEKQKDTARSKRATCILRQFFPRKHVEETLKVVYKNPIEALPVLTLLKMRKIWQRDYTNLDIRIWADNEENIQYRHLIFTLDDYSVVTQFVDEKHIGGFLGKWRASLGAKLLAKWEEIKAQQVSLSTELHRKYSDALCNTVAHLSVLETGHLPIDGSSVENAFGQTPFDYALGQLMYLWNRPEALSDVDLEQLAKLRETTDSVDRNTPVVRCTPKMVSNAALDILVDHI</sequence>
<dbReference type="PANTHER" id="PTHR43558:SF6">
    <property type="entry name" value="REDUCTASE, PUTATIVE (AFU_ORTHOLOGUE AFUA_3G10540)-RELATED"/>
    <property type="match status" value="1"/>
</dbReference>
<organism evidence="1">
    <name type="scientific">Marseillevirus LCMAC202</name>
    <dbReference type="NCBI Taxonomy" id="2506606"/>
    <lineage>
        <taxon>Viruses</taxon>
        <taxon>Varidnaviria</taxon>
        <taxon>Bamfordvirae</taxon>
        <taxon>Nucleocytoviricota</taxon>
        <taxon>Megaviricetes</taxon>
        <taxon>Pimascovirales</taxon>
        <taxon>Pimascovirales incertae sedis</taxon>
        <taxon>Marseilleviridae</taxon>
    </lineage>
</organism>
<dbReference type="InterPro" id="IPR053354">
    <property type="entry name" value="MGDG_epimerase"/>
</dbReference>
<name>A0A481YYF7_9VIRU</name>
<accession>A0A481YYF7</accession>